<feature type="transmembrane region" description="Helical" evidence="8">
    <location>
        <begin position="177"/>
        <end position="195"/>
    </location>
</feature>
<feature type="transmembrane region" description="Helical" evidence="8">
    <location>
        <begin position="146"/>
        <end position="165"/>
    </location>
</feature>
<dbReference type="Pfam" id="PF03591">
    <property type="entry name" value="AzlC"/>
    <property type="match status" value="1"/>
</dbReference>
<evidence type="ECO:0000256" key="3">
    <source>
        <dbReference type="ARBA" id="ARBA00022448"/>
    </source>
</evidence>
<dbReference type="EMBL" id="JAAKDE010000014">
    <property type="protein sequence ID" value="MBA2133363.1"/>
    <property type="molecule type" value="Genomic_DNA"/>
</dbReference>
<organism evidence="9 10">
    <name type="scientific">Capillibacterium thermochitinicola</name>
    <dbReference type="NCBI Taxonomy" id="2699427"/>
    <lineage>
        <taxon>Bacteria</taxon>
        <taxon>Bacillati</taxon>
        <taxon>Bacillota</taxon>
        <taxon>Capillibacterium</taxon>
    </lineage>
</organism>
<dbReference type="PANTHER" id="PTHR34979:SF1">
    <property type="entry name" value="INNER MEMBRANE PROTEIN YGAZ"/>
    <property type="match status" value="1"/>
</dbReference>
<keyword evidence="7 8" id="KW-0472">Membrane</keyword>
<comment type="similarity">
    <text evidence="2">Belongs to the AzlC family.</text>
</comment>
<evidence type="ECO:0000313" key="9">
    <source>
        <dbReference type="EMBL" id="MBA2133363.1"/>
    </source>
</evidence>
<feature type="transmembrane region" description="Helical" evidence="8">
    <location>
        <begin position="201"/>
        <end position="219"/>
    </location>
</feature>
<keyword evidence="4" id="KW-1003">Cell membrane</keyword>
<feature type="transmembrane region" description="Helical" evidence="8">
    <location>
        <begin position="118"/>
        <end position="140"/>
    </location>
</feature>
<keyword evidence="5 8" id="KW-0812">Transmembrane</keyword>
<evidence type="ECO:0000313" key="10">
    <source>
        <dbReference type="Proteomes" id="UP000657177"/>
    </source>
</evidence>
<proteinExistence type="inferred from homology"/>
<evidence type="ECO:0000256" key="6">
    <source>
        <dbReference type="ARBA" id="ARBA00022989"/>
    </source>
</evidence>
<dbReference type="GO" id="GO:1903785">
    <property type="term" value="P:L-valine transmembrane transport"/>
    <property type="evidence" value="ECO:0007669"/>
    <property type="project" value="TreeGrafter"/>
</dbReference>
<evidence type="ECO:0000256" key="2">
    <source>
        <dbReference type="ARBA" id="ARBA00010735"/>
    </source>
</evidence>
<evidence type="ECO:0000256" key="8">
    <source>
        <dbReference type="SAM" id="Phobius"/>
    </source>
</evidence>
<evidence type="ECO:0000256" key="5">
    <source>
        <dbReference type="ARBA" id="ARBA00022692"/>
    </source>
</evidence>
<name>A0A8J6I155_9FIRM</name>
<evidence type="ECO:0000256" key="1">
    <source>
        <dbReference type="ARBA" id="ARBA00004651"/>
    </source>
</evidence>
<gene>
    <name evidence="9" type="ORF">G5B42_07375</name>
</gene>
<evidence type="ECO:0000256" key="4">
    <source>
        <dbReference type="ARBA" id="ARBA00022475"/>
    </source>
</evidence>
<comment type="subcellular location">
    <subcellularLocation>
        <location evidence="1">Cell membrane</location>
        <topology evidence="1">Multi-pass membrane protein</topology>
    </subcellularLocation>
</comment>
<comment type="caution">
    <text evidence="9">The sequence shown here is derived from an EMBL/GenBank/DDBJ whole genome shotgun (WGS) entry which is preliminary data.</text>
</comment>
<sequence length="228" mass="23824">MKTGLPIAFGYFSIAVAFGLLAKANGLPAITSILMSALVFAGASQFIAVNLWATGMGGGEIIITTFLVNMRHFLMSATLARRLGPQPPKVKSLIAFGITDETFSLVVMQPEYNRVPGFVAGVNTAAYLGWVLGTAAGSLLVNGLPAVIQSSMGLALYAMFIGLLVPGLKGSKANVTVFGLTLVLSALASWGPSWLTAIGKGWKVMIITVITCSLGALLFPEEEVKDAK</sequence>
<accession>A0A8J6I155</accession>
<dbReference type="InterPro" id="IPR011606">
    <property type="entry name" value="Brnchd-chn_aa_trnsp_permease"/>
</dbReference>
<dbReference type="GO" id="GO:0005886">
    <property type="term" value="C:plasma membrane"/>
    <property type="evidence" value="ECO:0007669"/>
    <property type="project" value="UniProtKB-SubCell"/>
</dbReference>
<protein>
    <submittedName>
        <fullName evidence="9">AzlC family ABC transporter permease</fullName>
    </submittedName>
</protein>
<keyword evidence="10" id="KW-1185">Reference proteome</keyword>
<keyword evidence="3" id="KW-0813">Transport</keyword>
<dbReference type="PANTHER" id="PTHR34979">
    <property type="entry name" value="INNER MEMBRANE PROTEIN YGAZ"/>
    <property type="match status" value="1"/>
</dbReference>
<evidence type="ECO:0000256" key="7">
    <source>
        <dbReference type="ARBA" id="ARBA00023136"/>
    </source>
</evidence>
<reference evidence="9" key="1">
    <citation type="submission" date="2020-06" db="EMBL/GenBank/DDBJ databases">
        <title>Novel chitinolytic bacterium.</title>
        <authorList>
            <person name="Ungkulpasvich U."/>
            <person name="Kosugi A."/>
            <person name="Uke A."/>
        </authorList>
    </citation>
    <scope>NUCLEOTIDE SEQUENCE</scope>
    <source>
        <strain evidence="9">UUS1-1</strain>
    </source>
</reference>
<feature type="transmembrane region" description="Helical" evidence="8">
    <location>
        <begin position="6"/>
        <end position="22"/>
    </location>
</feature>
<dbReference type="Proteomes" id="UP000657177">
    <property type="component" value="Unassembled WGS sequence"/>
</dbReference>
<keyword evidence="6 8" id="KW-1133">Transmembrane helix</keyword>
<dbReference type="AlphaFoldDB" id="A0A8J6I155"/>